<dbReference type="GO" id="GO:0004853">
    <property type="term" value="F:uroporphyrinogen decarboxylase activity"/>
    <property type="evidence" value="ECO:0007669"/>
    <property type="project" value="InterPro"/>
</dbReference>
<evidence type="ECO:0000313" key="2">
    <source>
        <dbReference type="EMBL" id="ACL18785.1"/>
    </source>
</evidence>
<dbReference type="InterPro" id="IPR038071">
    <property type="entry name" value="UROD/MetE-like_sf"/>
</dbReference>
<feature type="domain" description="Uroporphyrinogen decarboxylase (URO-D)" evidence="1">
    <location>
        <begin position="195"/>
        <end position="384"/>
    </location>
</feature>
<dbReference type="InterPro" id="IPR000257">
    <property type="entry name" value="Uroporphyrinogen_deCOase"/>
</dbReference>
<dbReference type="KEGG" id="dhd:Dhaf_0721"/>
<dbReference type="EMBL" id="CP001336">
    <property type="protein sequence ID" value="ACL18785.1"/>
    <property type="molecule type" value="Genomic_DNA"/>
</dbReference>
<organism evidence="2 3">
    <name type="scientific">Desulfitobacterium hafniense (strain DSM 10664 / DCB-2)</name>
    <dbReference type="NCBI Taxonomy" id="272564"/>
    <lineage>
        <taxon>Bacteria</taxon>
        <taxon>Bacillati</taxon>
        <taxon>Bacillota</taxon>
        <taxon>Clostridia</taxon>
        <taxon>Eubacteriales</taxon>
        <taxon>Desulfitobacteriaceae</taxon>
        <taxon>Desulfitobacterium</taxon>
    </lineage>
</organism>
<accession>B8FVZ9</accession>
<dbReference type="Pfam" id="PF01208">
    <property type="entry name" value="URO-D"/>
    <property type="match status" value="1"/>
</dbReference>
<dbReference type="HOGENOM" id="CLU_059388_0_0_9"/>
<name>B8FVZ9_DESHD</name>
<protein>
    <recommendedName>
        <fullName evidence="1">Uroporphyrinogen decarboxylase (URO-D) domain-containing protein</fullName>
    </recommendedName>
</protein>
<dbReference type="Gene3D" id="3.20.20.210">
    <property type="match status" value="1"/>
</dbReference>
<dbReference type="AlphaFoldDB" id="B8FVZ9"/>
<sequence length="391" mass="44634">MSEVGNLYQERVERVFKTLRLEQADRVPVLGTYGTWSAYYAGYTDSETNWDTDKCGKAMLKVAGDIPMDMTHQVFNRPGSVYQALGSKAFHYLSESNIVQYSDQSANIMKEDEYREFSGDPFRFFVDKILPRKYRELAQDSPVRDLALTKGAMQFGMYGGKKGAIKAALAQQCKMPLLFDGVILHPLDWIADFFRGIKGVFMDIRRRPEELAEAVEALTPLVMRFGMGQVHMAPPRPNPKVLMMPLHLPTMLNTKDFNKYYWPSFKKVMEFFAAHDIYVIPFYEGDWSRYYDHLQELPAKKTMGWFEHGEPKELKQKLGNTLCLIGLFPTTLLQYGTKEECIAKAKELVDALAPGGGYIFGTDKEVISPKDAKAENIIAINKFVMEYGIYS</sequence>
<dbReference type="RefSeq" id="WP_015942980.1">
    <property type="nucleotide sequence ID" value="NC_011830.1"/>
</dbReference>
<dbReference type="GO" id="GO:0006779">
    <property type="term" value="P:porphyrin-containing compound biosynthetic process"/>
    <property type="evidence" value="ECO:0007669"/>
    <property type="project" value="InterPro"/>
</dbReference>
<proteinExistence type="predicted"/>
<dbReference type="Proteomes" id="UP000007726">
    <property type="component" value="Chromosome"/>
</dbReference>
<reference evidence="2 3" key="1">
    <citation type="journal article" date="2012" name="BMC Microbiol.">
        <title>Genome sequence of Desulfitobacterium hafniense DCB-2, a Gram-positive anaerobe capable of dehalogenation and metal reduction.</title>
        <authorList>
            <person name="Kim S.H."/>
            <person name="Harzman C."/>
            <person name="Davis J.K."/>
            <person name="Hutcheson R."/>
            <person name="Broderick J.B."/>
            <person name="Marsh T.L."/>
            <person name="Tiedje J.M."/>
        </authorList>
    </citation>
    <scope>NUCLEOTIDE SEQUENCE [LARGE SCALE GENOMIC DNA]</scope>
    <source>
        <strain evidence="3">DSM 10664 / DCB-2</strain>
    </source>
</reference>
<dbReference type="CDD" id="cd03308">
    <property type="entry name" value="CmuA_CmuC_like"/>
    <property type="match status" value="1"/>
</dbReference>
<dbReference type="SUPFAM" id="SSF51726">
    <property type="entry name" value="UROD/MetE-like"/>
    <property type="match status" value="1"/>
</dbReference>
<gene>
    <name evidence="2" type="ordered locus">Dhaf_0721</name>
</gene>
<evidence type="ECO:0000313" key="3">
    <source>
        <dbReference type="Proteomes" id="UP000007726"/>
    </source>
</evidence>
<evidence type="ECO:0000259" key="1">
    <source>
        <dbReference type="Pfam" id="PF01208"/>
    </source>
</evidence>